<dbReference type="SUPFAM" id="SSF52540">
    <property type="entry name" value="P-loop containing nucleoside triphosphate hydrolases"/>
    <property type="match status" value="1"/>
</dbReference>
<keyword evidence="2" id="KW-0813">Transport</keyword>
<dbReference type="SMART" id="SM00382">
    <property type="entry name" value="AAA"/>
    <property type="match status" value="1"/>
</dbReference>
<reference evidence="6" key="1">
    <citation type="submission" date="2021-01" db="EMBL/GenBank/DDBJ databases">
        <title>Whole genome shotgun sequence of Actinoplanes cyaneus NBRC 14990.</title>
        <authorList>
            <person name="Komaki H."/>
            <person name="Tamura T."/>
        </authorList>
    </citation>
    <scope>NUCLEOTIDE SEQUENCE</scope>
    <source>
        <strain evidence="6">NBRC 14990</strain>
    </source>
</reference>
<evidence type="ECO:0000313" key="6">
    <source>
        <dbReference type="EMBL" id="GID71098.1"/>
    </source>
</evidence>
<keyword evidence="7" id="KW-1185">Reference proteome</keyword>
<feature type="domain" description="ABC transporter" evidence="5">
    <location>
        <begin position="2"/>
        <end position="232"/>
    </location>
</feature>
<dbReference type="PANTHER" id="PTHR43335">
    <property type="entry name" value="ABC TRANSPORTER, ATP-BINDING PROTEIN"/>
    <property type="match status" value="1"/>
</dbReference>
<accession>A0A919IWJ6</accession>
<dbReference type="PROSITE" id="PS50893">
    <property type="entry name" value="ABC_TRANSPORTER_2"/>
    <property type="match status" value="1"/>
</dbReference>
<sequence length="248" mass="26944">MLDIRDVSHEYGKRNVLNTLSLKATTGVVALVGVNGAGKSTLLSIAGGALKPKNGRVTVDDADVYRIKSRRTALRKLSIMPQRFSFLPRFRVGEFVEYIAYMKGLSWKGARTAADQSLELVGLQSRKMSRMGSLSGGMLRRVALAQAITTKPEVLILDEPTTGLDPEQRAGVRDLIKTVSADRVVLLSSHVMEDIETVAERAVILHRGDFVFDGTLPQLKSLAPDSEAPDAAEAAFLKIIKSTPEAVQ</sequence>
<dbReference type="InterPro" id="IPR027417">
    <property type="entry name" value="P-loop_NTPase"/>
</dbReference>
<dbReference type="GO" id="GO:0016887">
    <property type="term" value="F:ATP hydrolysis activity"/>
    <property type="evidence" value="ECO:0007669"/>
    <property type="project" value="InterPro"/>
</dbReference>
<dbReference type="Proteomes" id="UP000619479">
    <property type="component" value="Unassembled WGS sequence"/>
</dbReference>
<evidence type="ECO:0000259" key="5">
    <source>
        <dbReference type="PROSITE" id="PS50893"/>
    </source>
</evidence>
<evidence type="ECO:0000256" key="1">
    <source>
        <dbReference type="ARBA" id="ARBA00005417"/>
    </source>
</evidence>
<evidence type="ECO:0000256" key="4">
    <source>
        <dbReference type="ARBA" id="ARBA00022840"/>
    </source>
</evidence>
<protein>
    <submittedName>
        <fullName evidence="6">ABC transporter ATP-binding protein</fullName>
    </submittedName>
</protein>
<dbReference type="InterPro" id="IPR017871">
    <property type="entry name" value="ABC_transporter-like_CS"/>
</dbReference>
<dbReference type="Pfam" id="PF00005">
    <property type="entry name" value="ABC_tran"/>
    <property type="match status" value="1"/>
</dbReference>
<dbReference type="PANTHER" id="PTHR43335:SF2">
    <property type="entry name" value="ABC TRANSPORTER, ATP-BINDING PROTEIN"/>
    <property type="match status" value="1"/>
</dbReference>
<keyword evidence="4 6" id="KW-0067">ATP-binding</keyword>
<name>A0A919IWJ6_9ACTN</name>
<dbReference type="EMBL" id="BOMH01000097">
    <property type="protein sequence ID" value="GID71098.1"/>
    <property type="molecule type" value="Genomic_DNA"/>
</dbReference>
<comment type="similarity">
    <text evidence="1">Belongs to the ABC transporter superfamily.</text>
</comment>
<organism evidence="6 7">
    <name type="scientific">Actinoplanes cyaneus</name>
    <dbReference type="NCBI Taxonomy" id="52696"/>
    <lineage>
        <taxon>Bacteria</taxon>
        <taxon>Bacillati</taxon>
        <taxon>Actinomycetota</taxon>
        <taxon>Actinomycetes</taxon>
        <taxon>Micromonosporales</taxon>
        <taxon>Micromonosporaceae</taxon>
        <taxon>Actinoplanes</taxon>
    </lineage>
</organism>
<dbReference type="RefSeq" id="WP_203755814.1">
    <property type="nucleotide sequence ID" value="NZ_BAAAUC010000094.1"/>
</dbReference>
<dbReference type="PROSITE" id="PS00211">
    <property type="entry name" value="ABC_TRANSPORTER_1"/>
    <property type="match status" value="1"/>
</dbReference>
<evidence type="ECO:0000256" key="3">
    <source>
        <dbReference type="ARBA" id="ARBA00022741"/>
    </source>
</evidence>
<evidence type="ECO:0000256" key="2">
    <source>
        <dbReference type="ARBA" id="ARBA00022448"/>
    </source>
</evidence>
<proteinExistence type="inferred from homology"/>
<keyword evidence="3" id="KW-0547">Nucleotide-binding</keyword>
<gene>
    <name evidence="6" type="ORF">Acy02nite_89790</name>
</gene>
<dbReference type="Gene3D" id="3.40.50.300">
    <property type="entry name" value="P-loop containing nucleotide triphosphate hydrolases"/>
    <property type="match status" value="1"/>
</dbReference>
<comment type="caution">
    <text evidence="6">The sequence shown here is derived from an EMBL/GenBank/DDBJ whole genome shotgun (WGS) entry which is preliminary data.</text>
</comment>
<dbReference type="InterPro" id="IPR003593">
    <property type="entry name" value="AAA+_ATPase"/>
</dbReference>
<dbReference type="InterPro" id="IPR003439">
    <property type="entry name" value="ABC_transporter-like_ATP-bd"/>
</dbReference>
<dbReference type="AlphaFoldDB" id="A0A919IWJ6"/>
<evidence type="ECO:0000313" key="7">
    <source>
        <dbReference type="Proteomes" id="UP000619479"/>
    </source>
</evidence>
<dbReference type="GO" id="GO:0005524">
    <property type="term" value="F:ATP binding"/>
    <property type="evidence" value="ECO:0007669"/>
    <property type="project" value="UniProtKB-KW"/>
</dbReference>